<name>A0A0F9D598_9ZZZZ</name>
<protein>
    <submittedName>
        <fullName evidence="1">Uncharacterized protein</fullName>
    </submittedName>
</protein>
<comment type="caution">
    <text evidence="1">The sequence shown here is derived from an EMBL/GenBank/DDBJ whole genome shotgun (WGS) entry which is preliminary data.</text>
</comment>
<sequence>SKEADQKTLRERLSETTNLGLRATYQATRDAVRLVEEDDPLRFRFATGLEVIKLNAAERGFDLETGRQDMTKANDPKIAALHTDQFMEPFKVARRSTVKVRS</sequence>
<dbReference type="AlphaFoldDB" id="A0A0F9D598"/>
<evidence type="ECO:0000313" key="1">
    <source>
        <dbReference type="EMBL" id="KKL56913.1"/>
    </source>
</evidence>
<gene>
    <name evidence="1" type="ORF">LCGC14_2240690</name>
</gene>
<reference evidence="1" key="1">
    <citation type="journal article" date="2015" name="Nature">
        <title>Complex archaea that bridge the gap between prokaryotes and eukaryotes.</title>
        <authorList>
            <person name="Spang A."/>
            <person name="Saw J.H."/>
            <person name="Jorgensen S.L."/>
            <person name="Zaremba-Niedzwiedzka K."/>
            <person name="Martijn J."/>
            <person name="Lind A.E."/>
            <person name="van Eijk R."/>
            <person name="Schleper C."/>
            <person name="Guy L."/>
            <person name="Ettema T.J."/>
        </authorList>
    </citation>
    <scope>NUCLEOTIDE SEQUENCE</scope>
</reference>
<feature type="non-terminal residue" evidence="1">
    <location>
        <position position="1"/>
    </location>
</feature>
<accession>A0A0F9D598</accession>
<proteinExistence type="predicted"/>
<dbReference type="EMBL" id="LAZR01030338">
    <property type="protein sequence ID" value="KKL56913.1"/>
    <property type="molecule type" value="Genomic_DNA"/>
</dbReference>
<organism evidence="1">
    <name type="scientific">marine sediment metagenome</name>
    <dbReference type="NCBI Taxonomy" id="412755"/>
    <lineage>
        <taxon>unclassified sequences</taxon>
        <taxon>metagenomes</taxon>
        <taxon>ecological metagenomes</taxon>
    </lineage>
</organism>